<dbReference type="FunFam" id="3.40.50.300:FF:000006">
    <property type="entry name" value="DNA-binding transcriptional regulator NtrC"/>
    <property type="match status" value="1"/>
</dbReference>
<feature type="domain" description="Response regulatory" evidence="5">
    <location>
        <begin position="13"/>
        <end position="127"/>
    </location>
</feature>
<name>Q6AR25_DESPS</name>
<dbReference type="GO" id="GO:0005524">
    <property type="term" value="F:ATP binding"/>
    <property type="evidence" value="ECO:0007669"/>
    <property type="project" value="UniProtKB-KW"/>
</dbReference>
<keyword evidence="2" id="KW-0067">ATP-binding</keyword>
<evidence type="ECO:0000313" key="6">
    <source>
        <dbReference type="EMBL" id="CAG35199.1"/>
    </source>
</evidence>
<organism evidence="6 7">
    <name type="scientific">Desulfotalea psychrophila (strain LSv54 / DSM 12343)</name>
    <dbReference type="NCBI Taxonomy" id="177439"/>
    <lineage>
        <taxon>Bacteria</taxon>
        <taxon>Pseudomonadati</taxon>
        <taxon>Thermodesulfobacteriota</taxon>
        <taxon>Desulfobulbia</taxon>
        <taxon>Desulfobulbales</taxon>
        <taxon>Desulfocapsaceae</taxon>
        <taxon>Desulfotalea</taxon>
    </lineage>
</organism>
<feature type="domain" description="Sigma-54 factor interaction" evidence="4">
    <location>
        <begin position="148"/>
        <end position="374"/>
    </location>
</feature>
<dbReference type="SMART" id="SM00382">
    <property type="entry name" value="AAA"/>
    <property type="match status" value="1"/>
</dbReference>
<dbReference type="Pfam" id="PF00158">
    <property type="entry name" value="Sigma54_activat"/>
    <property type="match status" value="1"/>
</dbReference>
<keyword evidence="1" id="KW-0547">Nucleotide-binding</keyword>
<dbReference type="EMBL" id="CR522870">
    <property type="protein sequence ID" value="CAG35199.1"/>
    <property type="molecule type" value="Genomic_DNA"/>
</dbReference>
<dbReference type="Pfam" id="PF25601">
    <property type="entry name" value="AAA_lid_14"/>
    <property type="match status" value="1"/>
</dbReference>
<proteinExistence type="predicted"/>
<dbReference type="InterPro" id="IPR011006">
    <property type="entry name" value="CheY-like_superfamily"/>
</dbReference>
<dbReference type="InterPro" id="IPR058031">
    <property type="entry name" value="AAA_lid_NorR"/>
</dbReference>
<dbReference type="InterPro" id="IPR002078">
    <property type="entry name" value="Sigma_54_int"/>
</dbReference>
<dbReference type="Gene3D" id="1.10.8.60">
    <property type="match status" value="1"/>
</dbReference>
<dbReference type="InterPro" id="IPR003593">
    <property type="entry name" value="AAA+_ATPase"/>
</dbReference>
<dbReference type="PROSITE" id="PS50110">
    <property type="entry name" value="RESPONSE_REGULATORY"/>
    <property type="match status" value="1"/>
</dbReference>
<evidence type="ECO:0000259" key="5">
    <source>
        <dbReference type="PROSITE" id="PS50110"/>
    </source>
</evidence>
<keyword evidence="7" id="KW-1185">Reference proteome</keyword>
<gene>
    <name evidence="6" type="ordered locus">DP0470</name>
</gene>
<dbReference type="PANTHER" id="PTHR32071">
    <property type="entry name" value="TRANSCRIPTIONAL REGULATORY PROTEIN"/>
    <property type="match status" value="1"/>
</dbReference>
<sequence>MPNKTLTNHKSARALVVDDETTIADFIDDTLTAQGYQVQSFSDSKAAYGIASAQDFDIALVDISMPGISGAQLSKKIRERSPQTEIIIITGVPDQENLEPFLKMGLTQFLFKPFNRSQLAYSVYAAMHFKRLRGKYLTIAAETQGSSLTGMSRSIRNIRQEILSVSRINLSVLIMGESGTGKEVIAHDVHKNSERSKKPFVPINCATLGSLAESELFGHERGAFTGATKTTNGYIGAANGGTLFFDEIGELAPEIQAKLLRFLDDGEYRRVGSSEIRHADTGIIAATNRDLKNVLRGELPPDLFFRLSGSVIQVSPLRERKADILPLTRHFLTLFGNAKNTFYDLSAEACALLIEEEWPGNTRQLKQVLYKISQTSTNPQLSLADVQKALGRDSKKQEIRTYKEAKHDFLLEFNRGYFITLLSITRGSLQQALQISGMHKKNFYTKIKQLGVTVKDFSPNRQQKS</sequence>
<dbReference type="CDD" id="cd00156">
    <property type="entry name" value="REC"/>
    <property type="match status" value="1"/>
</dbReference>
<evidence type="ECO:0000256" key="1">
    <source>
        <dbReference type="ARBA" id="ARBA00022741"/>
    </source>
</evidence>
<dbReference type="AlphaFoldDB" id="Q6AR25"/>
<dbReference type="PROSITE" id="PS00676">
    <property type="entry name" value="SIGMA54_INTERACT_2"/>
    <property type="match status" value="1"/>
</dbReference>
<dbReference type="Gene3D" id="1.10.10.60">
    <property type="entry name" value="Homeodomain-like"/>
    <property type="match status" value="1"/>
</dbReference>
<dbReference type="PROSITE" id="PS50045">
    <property type="entry name" value="SIGMA54_INTERACT_4"/>
    <property type="match status" value="1"/>
</dbReference>
<dbReference type="InterPro" id="IPR025943">
    <property type="entry name" value="Sigma_54_int_dom_ATP-bd_2"/>
</dbReference>
<dbReference type="InterPro" id="IPR027417">
    <property type="entry name" value="P-loop_NTPase"/>
</dbReference>
<dbReference type="OrthoDB" id="9771372at2"/>
<dbReference type="SUPFAM" id="SSF52540">
    <property type="entry name" value="P-loop containing nucleoside triphosphate hydrolases"/>
    <property type="match status" value="1"/>
</dbReference>
<dbReference type="GO" id="GO:0006355">
    <property type="term" value="P:regulation of DNA-templated transcription"/>
    <property type="evidence" value="ECO:0007669"/>
    <property type="project" value="InterPro"/>
</dbReference>
<evidence type="ECO:0000313" key="7">
    <source>
        <dbReference type="Proteomes" id="UP000000602"/>
    </source>
</evidence>
<dbReference type="CDD" id="cd00009">
    <property type="entry name" value="AAA"/>
    <property type="match status" value="1"/>
</dbReference>
<dbReference type="Gene3D" id="3.40.50.2300">
    <property type="match status" value="1"/>
</dbReference>
<evidence type="ECO:0000256" key="2">
    <source>
        <dbReference type="ARBA" id="ARBA00022840"/>
    </source>
</evidence>
<dbReference type="eggNOG" id="COG2204">
    <property type="taxonomic scope" value="Bacteria"/>
</dbReference>
<dbReference type="SUPFAM" id="SSF52172">
    <property type="entry name" value="CheY-like"/>
    <property type="match status" value="1"/>
</dbReference>
<dbReference type="SMART" id="SM00448">
    <property type="entry name" value="REC"/>
    <property type="match status" value="1"/>
</dbReference>
<dbReference type="KEGG" id="dps:DP0470"/>
<protein>
    <submittedName>
        <fullName evidence="6">Related to two-component system response regulator (Ntr family)</fullName>
    </submittedName>
</protein>
<dbReference type="GO" id="GO:0000160">
    <property type="term" value="P:phosphorelay signal transduction system"/>
    <property type="evidence" value="ECO:0007669"/>
    <property type="project" value="InterPro"/>
</dbReference>
<dbReference type="HOGENOM" id="CLU_000445_0_6_7"/>
<feature type="modified residue" description="4-aspartylphosphate" evidence="3">
    <location>
        <position position="62"/>
    </location>
</feature>
<dbReference type="Gene3D" id="3.40.50.300">
    <property type="entry name" value="P-loop containing nucleotide triphosphate hydrolases"/>
    <property type="match status" value="1"/>
</dbReference>
<dbReference type="Pfam" id="PF00072">
    <property type="entry name" value="Response_reg"/>
    <property type="match status" value="1"/>
</dbReference>
<evidence type="ECO:0000259" key="4">
    <source>
        <dbReference type="PROSITE" id="PS50045"/>
    </source>
</evidence>
<keyword evidence="3" id="KW-0597">Phosphoprotein</keyword>
<dbReference type="PROSITE" id="PS00675">
    <property type="entry name" value="SIGMA54_INTERACT_1"/>
    <property type="match status" value="1"/>
</dbReference>
<dbReference type="InterPro" id="IPR001789">
    <property type="entry name" value="Sig_transdc_resp-reg_receiver"/>
</dbReference>
<dbReference type="InterPro" id="IPR025662">
    <property type="entry name" value="Sigma_54_int_dom_ATP-bd_1"/>
</dbReference>
<dbReference type="Proteomes" id="UP000000602">
    <property type="component" value="Chromosome"/>
</dbReference>
<evidence type="ECO:0000256" key="3">
    <source>
        <dbReference type="PROSITE-ProRule" id="PRU00169"/>
    </source>
</evidence>
<dbReference type="RefSeq" id="WP_011187715.1">
    <property type="nucleotide sequence ID" value="NC_006138.1"/>
</dbReference>
<reference evidence="7" key="1">
    <citation type="journal article" date="2004" name="Environ. Microbiol.">
        <title>The genome of Desulfotalea psychrophila, a sulfate-reducing bacterium from permanently cold Arctic sediments.</title>
        <authorList>
            <person name="Rabus R."/>
            <person name="Ruepp A."/>
            <person name="Frickey T."/>
            <person name="Rattei T."/>
            <person name="Fartmann B."/>
            <person name="Stark M."/>
            <person name="Bauer M."/>
            <person name="Zibat A."/>
            <person name="Lombardot T."/>
            <person name="Becker I."/>
            <person name="Amann J."/>
            <person name="Gellner K."/>
            <person name="Teeling H."/>
            <person name="Leuschner W.D."/>
            <person name="Gloeckner F.-O."/>
            <person name="Lupas A.N."/>
            <person name="Amann R."/>
            <person name="Klenk H.-P."/>
        </authorList>
    </citation>
    <scope>NUCLEOTIDE SEQUENCE [LARGE SCALE GENOMIC DNA]</scope>
    <source>
        <strain evidence="7">DSM 12343 / LSv54</strain>
    </source>
</reference>
<accession>Q6AR25</accession>
<dbReference type="STRING" id="177439.DP0470"/>